<name>A0A8C0UI50_CYACU</name>
<dbReference type="Pfam" id="PF01023">
    <property type="entry name" value="S_100"/>
    <property type="match status" value="1"/>
</dbReference>
<dbReference type="GO" id="GO:0070062">
    <property type="term" value="C:extracellular exosome"/>
    <property type="evidence" value="ECO:0007669"/>
    <property type="project" value="TreeGrafter"/>
</dbReference>
<evidence type="ECO:0000256" key="2">
    <source>
        <dbReference type="ARBA" id="ARBA00022737"/>
    </source>
</evidence>
<feature type="region of interest" description="Disordered" evidence="4">
    <location>
        <begin position="1"/>
        <end position="29"/>
    </location>
</feature>
<dbReference type="GO" id="GO:0005509">
    <property type="term" value="F:calcium ion binding"/>
    <property type="evidence" value="ECO:0007669"/>
    <property type="project" value="InterPro"/>
</dbReference>
<dbReference type="InterPro" id="IPR002048">
    <property type="entry name" value="EF_hand_dom"/>
</dbReference>
<dbReference type="GO" id="GO:0048306">
    <property type="term" value="F:calcium-dependent protein binding"/>
    <property type="evidence" value="ECO:0007669"/>
    <property type="project" value="TreeGrafter"/>
</dbReference>
<dbReference type="SMART" id="SM00054">
    <property type="entry name" value="EFh"/>
    <property type="match status" value="1"/>
</dbReference>
<dbReference type="PROSITE" id="PS50222">
    <property type="entry name" value="EF_HAND_2"/>
    <property type="match status" value="1"/>
</dbReference>
<dbReference type="GO" id="GO:0043542">
    <property type="term" value="P:endothelial cell migration"/>
    <property type="evidence" value="ECO:0007669"/>
    <property type="project" value="TreeGrafter"/>
</dbReference>
<evidence type="ECO:0000256" key="4">
    <source>
        <dbReference type="SAM" id="MobiDB-lite"/>
    </source>
</evidence>
<dbReference type="AlphaFoldDB" id="A0A8C0UI50"/>
<gene>
    <name evidence="6" type="primary">LOC111939564</name>
</gene>
<sequence>MRFGGRPGLCRSGHAWAGEEPGEWSSWSSAGLGTRPGHLSLQVTPLSHSARSWAPGSLEPPGLGVFSTLRSRDPRGASLHPSAGSWLSETISRGREERGFLLGEGQQSQEPLSELEKAMDVIIDVFHQYSRREGDRDTLSKKELKLMIEKQLANYLKHVKNKATIDQIMKDLDVNKDAQISFGEMMLLVTRVTCATHEHLHEVEDQQHQHHHQHHH</sequence>
<dbReference type="Ensembl" id="ENSCCET00000011875.1">
    <property type="protein sequence ID" value="ENSCCEP00000007377.1"/>
    <property type="gene ID" value="ENSCCEG00000007788.1"/>
</dbReference>
<protein>
    <submittedName>
        <fullName evidence="6">Protein MRP-126-like</fullName>
    </submittedName>
</protein>
<evidence type="ECO:0000313" key="6">
    <source>
        <dbReference type="Ensembl" id="ENSCCEP00000007377.1"/>
    </source>
</evidence>
<dbReference type="PANTHER" id="PTHR11639">
    <property type="entry name" value="S100 CALCIUM-BINDING PROTEIN"/>
    <property type="match status" value="1"/>
</dbReference>
<dbReference type="SUPFAM" id="SSF47473">
    <property type="entry name" value="EF-hand"/>
    <property type="match status" value="1"/>
</dbReference>
<feature type="compositionally biased region" description="Low complexity" evidence="4">
    <location>
        <begin position="16"/>
        <end position="29"/>
    </location>
</feature>
<organism evidence="6 7">
    <name type="scientific">Cyanistes caeruleus</name>
    <name type="common">Eurasian blue tit</name>
    <name type="synonym">Parus caeruleus</name>
    <dbReference type="NCBI Taxonomy" id="156563"/>
    <lineage>
        <taxon>Eukaryota</taxon>
        <taxon>Metazoa</taxon>
        <taxon>Chordata</taxon>
        <taxon>Craniata</taxon>
        <taxon>Vertebrata</taxon>
        <taxon>Euteleostomi</taxon>
        <taxon>Archelosauria</taxon>
        <taxon>Archosauria</taxon>
        <taxon>Dinosauria</taxon>
        <taxon>Saurischia</taxon>
        <taxon>Theropoda</taxon>
        <taxon>Coelurosauria</taxon>
        <taxon>Aves</taxon>
        <taxon>Neognathae</taxon>
        <taxon>Neoaves</taxon>
        <taxon>Telluraves</taxon>
        <taxon>Australaves</taxon>
        <taxon>Passeriformes</taxon>
        <taxon>Paridae</taxon>
        <taxon>Cyanistes</taxon>
    </lineage>
</organism>
<reference evidence="6" key="1">
    <citation type="submission" date="2025-08" db="UniProtKB">
        <authorList>
            <consortium name="Ensembl"/>
        </authorList>
    </citation>
    <scope>IDENTIFICATION</scope>
</reference>
<evidence type="ECO:0000256" key="3">
    <source>
        <dbReference type="ARBA" id="ARBA00022837"/>
    </source>
</evidence>
<feature type="domain" description="EF-hand" evidence="5">
    <location>
        <begin position="160"/>
        <end position="195"/>
    </location>
</feature>
<dbReference type="Gene3D" id="1.10.238.10">
    <property type="entry name" value="EF-hand"/>
    <property type="match status" value="1"/>
</dbReference>
<dbReference type="CDD" id="cd05030">
    <property type="entry name" value="calgranulins"/>
    <property type="match status" value="1"/>
</dbReference>
<keyword evidence="1" id="KW-0479">Metal-binding</keyword>
<dbReference type="InterPro" id="IPR013787">
    <property type="entry name" value="S100_Ca-bd_sub"/>
</dbReference>
<dbReference type="InterPro" id="IPR011992">
    <property type="entry name" value="EF-hand-dom_pair"/>
</dbReference>
<dbReference type="GO" id="GO:0005737">
    <property type="term" value="C:cytoplasm"/>
    <property type="evidence" value="ECO:0007669"/>
    <property type="project" value="TreeGrafter"/>
</dbReference>
<evidence type="ECO:0000259" key="5">
    <source>
        <dbReference type="PROSITE" id="PS50222"/>
    </source>
</evidence>
<evidence type="ECO:0000256" key="1">
    <source>
        <dbReference type="ARBA" id="ARBA00022723"/>
    </source>
</evidence>
<evidence type="ECO:0000313" key="7">
    <source>
        <dbReference type="Proteomes" id="UP000694410"/>
    </source>
</evidence>
<keyword evidence="7" id="KW-1185">Reference proteome</keyword>
<proteinExistence type="predicted"/>
<reference evidence="6" key="2">
    <citation type="submission" date="2025-09" db="UniProtKB">
        <authorList>
            <consortium name="Ensembl"/>
        </authorList>
    </citation>
    <scope>IDENTIFICATION</scope>
</reference>
<dbReference type="PANTHER" id="PTHR11639:SF77">
    <property type="entry name" value="PROTEIN S100-A12"/>
    <property type="match status" value="1"/>
</dbReference>
<keyword evidence="2" id="KW-0677">Repeat</keyword>
<dbReference type="SMART" id="SM01394">
    <property type="entry name" value="S_100"/>
    <property type="match status" value="1"/>
</dbReference>
<accession>A0A8C0UI50</accession>
<dbReference type="Proteomes" id="UP000694410">
    <property type="component" value="Unplaced"/>
</dbReference>
<keyword evidence="3" id="KW-0106">Calcium</keyword>